<evidence type="ECO:0000256" key="5">
    <source>
        <dbReference type="ARBA" id="ARBA00022692"/>
    </source>
</evidence>
<keyword evidence="5" id="KW-0812">Transmembrane</keyword>
<dbReference type="SUPFAM" id="SSF56954">
    <property type="entry name" value="Outer membrane efflux proteins (OEP)"/>
    <property type="match status" value="1"/>
</dbReference>
<dbReference type="OrthoDB" id="9811587at2"/>
<dbReference type="PANTHER" id="PTHR30026">
    <property type="entry name" value="OUTER MEMBRANE PROTEIN TOLC"/>
    <property type="match status" value="1"/>
</dbReference>
<dbReference type="AlphaFoldDB" id="A0A364XUB4"/>
<name>A0A364XUB4_9BACT</name>
<reference evidence="10 11" key="1">
    <citation type="submission" date="2018-06" db="EMBL/GenBank/DDBJ databases">
        <title>Chryseolinea flavus sp. nov., a member of the phylum Bacteroidetes isolated from soil.</title>
        <authorList>
            <person name="Li Y."/>
            <person name="Wang J."/>
        </authorList>
    </citation>
    <scope>NUCLEOTIDE SEQUENCE [LARGE SCALE GENOMIC DNA]</scope>
    <source>
        <strain evidence="10 11">SDU1-6</strain>
    </source>
</reference>
<keyword evidence="3" id="KW-0813">Transport</keyword>
<evidence type="ECO:0000256" key="9">
    <source>
        <dbReference type="SAM" id="SignalP"/>
    </source>
</evidence>
<protein>
    <recommendedName>
        <fullName evidence="12">TolC family protein</fullName>
    </recommendedName>
</protein>
<comment type="subcellular location">
    <subcellularLocation>
        <location evidence="1">Cell outer membrane</location>
    </subcellularLocation>
</comment>
<evidence type="ECO:0000256" key="8">
    <source>
        <dbReference type="SAM" id="Coils"/>
    </source>
</evidence>
<evidence type="ECO:0008006" key="12">
    <source>
        <dbReference type="Google" id="ProtNLM"/>
    </source>
</evidence>
<evidence type="ECO:0000256" key="2">
    <source>
        <dbReference type="ARBA" id="ARBA00007613"/>
    </source>
</evidence>
<comment type="similarity">
    <text evidence="2">Belongs to the outer membrane factor (OMF) (TC 1.B.17) family.</text>
</comment>
<feature type="coiled-coil region" evidence="8">
    <location>
        <begin position="121"/>
        <end position="209"/>
    </location>
</feature>
<comment type="caution">
    <text evidence="10">The sequence shown here is derived from an EMBL/GenBank/DDBJ whole genome shotgun (WGS) entry which is preliminary data.</text>
</comment>
<evidence type="ECO:0000256" key="3">
    <source>
        <dbReference type="ARBA" id="ARBA00022448"/>
    </source>
</evidence>
<dbReference type="Proteomes" id="UP000251889">
    <property type="component" value="Unassembled WGS sequence"/>
</dbReference>
<keyword evidence="4" id="KW-1134">Transmembrane beta strand</keyword>
<evidence type="ECO:0000256" key="4">
    <source>
        <dbReference type="ARBA" id="ARBA00022452"/>
    </source>
</evidence>
<dbReference type="GO" id="GO:0015562">
    <property type="term" value="F:efflux transmembrane transporter activity"/>
    <property type="evidence" value="ECO:0007669"/>
    <property type="project" value="InterPro"/>
</dbReference>
<keyword evidence="7" id="KW-0998">Cell outer membrane</keyword>
<dbReference type="GO" id="GO:1990281">
    <property type="term" value="C:efflux pump complex"/>
    <property type="evidence" value="ECO:0007669"/>
    <property type="project" value="TreeGrafter"/>
</dbReference>
<feature type="chain" id="PRO_5016810984" description="TolC family protein" evidence="9">
    <location>
        <begin position="23"/>
        <end position="489"/>
    </location>
</feature>
<dbReference type="Pfam" id="PF02321">
    <property type="entry name" value="OEP"/>
    <property type="match status" value="2"/>
</dbReference>
<dbReference type="PANTHER" id="PTHR30026:SF20">
    <property type="entry name" value="OUTER MEMBRANE PROTEIN TOLC"/>
    <property type="match status" value="1"/>
</dbReference>
<accession>A0A364XUB4</accession>
<keyword evidence="11" id="KW-1185">Reference proteome</keyword>
<dbReference type="GO" id="GO:0015288">
    <property type="term" value="F:porin activity"/>
    <property type="evidence" value="ECO:0007669"/>
    <property type="project" value="TreeGrafter"/>
</dbReference>
<dbReference type="InterPro" id="IPR003423">
    <property type="entry name" value="OMP_efflux"/>
</dbReference>
<evidence type="ECO:0000256" key="6">
    <source>
        <dbReference type="ARBA" id="ARBA00023136"/>
    </source>
</evidence>
<dbReference type="GO" id="GO:0009279">
    <property type="term" value="C:cell outer membrane"/>
    <property type="evidence" value="ECO:0007669"/>
    <property type="project" value="UniProtKB-SubCell"/>
</dbReference>
<keyword evidence="9" id="KW-0732">Signal</keyword>
<dbReference type="InterPro" id="IPR051906">
    <property type="entry name" value="TolC-like"/>
</dbReference>
<feature type="signal peptide" evidence="9">
    <location>
        <begin position="1"/>
        <end position="22"/>
    </location>
</feature>
<gene>
    <name evidence="10" type="ORF">DQQ10_26635</name>
</gene>
<keyword evidence="6" id="KW-0472">Membrane</keyword>
<proteinExistence type="inferred from homology"/>
<evidence type="ECO:0000313" key="10">
    <source>
        <dbReference type="EMBL" id="RAV97845.1"/>
    </source>
</evidence>
<evidence type="ECO:0000256" key="1">
    <source>
        <dbReference type="ARBA" id="ARBA00004442"/>
    </source>
</evidence>
<evidence type="ECO:0000313" key="11">
    <source>
        <dbReference type="Proteomes" id="UP000251889"/>
    </source>
</evidence>
<sequence>MKMKKVSVLILSFFTLPFLASAQVDSLATEWTLKQCIDYALANSLTVKRSTYAVETSEVDYDEAKYSRLPSVNGQVSYGSSWGRGLDPVSNDFVTQQINSSNIGAQASLPLFNGMRIHSAIKQLRTANAAAEQDLAKTKNDITINVATLFINVVFNKELVENAKYQLASSQQQLDRTKKQVAAGSLAKSEELNLDAQVATNEVNLVQQENALALSLLQLKQALQIPASQPFDVEIPAIEPQDVMLTQSRDEVFDIAKQVMPEIKAAEYKVQSSEFAVKAARGNLYPRLSLIGNINTNYSSAASPRRIVDEGRFLYDDSNGDGVADLDAAIGMSNGQPVYTYVQNSHMENYNARRQFEDNIYRTVTLQLSIPIFNSYQARASVRRSVIQREVAKVSAAETAQTLRQDVETAYNNAVASSKSYNANTRQVQAREEAFRMMKQRYEIGAINFVEYQVSENDLYRAKSDLLRAKYDFIFRTKVLDLYQGKSIY</sequence>
<dbReference type="EMBL" id="QMFY01000026">
    <property type="protein sequence ID" value="RAV97845.1"/>
    <property type="molecule type" value="Genomic_DNA"/>
</dbReference>
<keyword evidence="8" id="KW-0175">Coiled coil</keyword>
<dbReference type="Gene3D" id="1.20.1600.10">
    <property type="entry name" value="Outer membrane efflux proteins (OEP)"/>
    <property type="match status" value="1"/>
</dbReference>
<evidence type="ECO:0000256" key="7">
    <source>
        <dbReference type="ARBA" id="ARBA00023237"/>
    </source>
</evidence>
<organism evidence="10 11">
    <name type="scientific">Pseudochryseolinea flava</name>
    <dbReference type="NCBI Taxonomy" id="2059302"/>
    <lineage>
        <taxon>Bacteria</taxon>
        <taxon>Pseudomonadati</taxon>
        <taxon>Bacteroidota</taxon>
        <taxon>Cytophagia</taxon>
        <taxon>Cytophagales</taxon>
        <taxon>Fulvivirgaceae</taxon>
        <taxon>Pseudochryseolinea</taxon>
    </lineage>
</organism>